<dbReference type="InterPro" id="IPR011006">
    <property type="entry name" value="CheY-like_superfamily"/>
</dbReference>
<organism evidence="6 7">
    <name type="scientific">Mycobacterium deserti</name>
    <dbReference type="NCBI Taxonomy" id="2978347"/>
    <lineage>
        <taxon>Bacteria</taxon>
        <taxon>Bacillati</taxon>
        <taxon>Actinomycetota</taxon>
        <taxon>Actinomycetes</taxon>
        <taxon>Mycobacteriales</taxon>
        <taxon>Mycobacteriaceae</taxon>
        <taxon>Mycobacterium</taxon>
    </lineage>
</organism>
<keyword evidence="3" id="KW-0805">Transcription regulation</keyword>
<keyword evidence="4" id="KW-0804">Transcription</keyword>
<proteinExistence type="predicted"/>
<accession>A0ABT2M7R9</accession>
<dbReference type="EMBL" id="JAODWD010000002">
    <property type="protein sequence ID" value="MCT7658308.1"/>
    <property type="molecule type" value="Genomic_DNA"/>
</dbReference>
<dbReference type="Gene3D" id="1.10.10.10">
    <property type="entry name" value="Winged helix-like DNA-binding domain superfamily/Winged helix DNA-binding domain"/>
    <property type="match status" value="1"/>
</dbReference>
<dbReference type="RefSeq" id="WP_260992369.1">
    <property type="nucleotide sequence ID" value="NZ_JAODWD010000002.1"/>
</dbReference>
<gene>
    <name evidence="6" type="ORF">N4S67_07725</name>
</gene>
<evidence type="ECO:0000313" key="6">
    <source>
        <dbReference type="EMBL" id="MCT7658308.1"/>
    </source>
</evidence>
<protein>
    <submittedName>
        <fullName evidence="6">GAF and ANTAR domain-containing protein</fullName>
    </submittedName>
</protein>
<dbReference type="InterPro" id="IPR029016">
    <property type="entry name" value="GAF-like_dom_sf"/>
</dbReference>
<keyword evidence="2" id="KW-0418">Kinase</keyword>
<dbReference type="InterPro" id="IPR012074">
    <property type="entry name" value="GAF_ANTAR"/>
</dbReference>
<evidence type="ECO:0000256" key="3">
    <source>
        <dbReference type="ARBA" id="ARBA00023015"/>
    </source>
</evidence>
<dbReference type="Gene3D" id="3.30.450.40">
    <property type="match status" value="1"/>
</dbReference>
<dbReference type="Proteomes" id="UP001206639">
    <property type="component" value="Unassembled WGS sequence"/>
</dbReference>
<dbReference type="InterPro" id="IPR003018">
    <property type="entry name" value="GAF"/>
</dbReference>
<dbReference type="SMART" id="SM00065">
    <property type="entry name" value="GAF"/>
    <property type="match status" value="1"/>
</dbReference>
<evidence type="ECO:0000256" key="4">
    <source>
        <dbReference type="ARBA" id="ARBA00023163"/>
    </source>
</evidence>
<dbReference type="Pfam" id="PF13185">
    <property type="entry name" value="GAF_2"/>
    <property type="match status" value="1"/>
</dbReference>
<dbReference type="Pfam" id="PF03861">
    <property type="entry name" value="ANTAR"/>
    <property type="match status" value="1"/>
</dbReference>
<dbReference type="InterPro" id="IPR005561">
    <property type="entry name" value="ANTAR"/>
</dbReference>
<keyword evidence="7" id="KW-1185">Reference proteome</keyword>
<dbReference type="PROSITE" id="PS50921">
    <property type="entry name" value="ANTAR"/>
    <property type="match status" value="1"/>
</dbReference>
<name>A0ABT2M7R9_9MYCO</name>
<dbReference type="PIRSF" id="PIRSF036625">
    <property type="entry name" value="GAF_ANTAR"/>
    <property type="match status" value="1"/>
</dbReference>
<keyword evidence="1" id="KW-0808">Transferase</keyword>
<evidence type="ECO:0000259" key="5">
    <source>
        <dbReference type="PROSITE" id="PS50921"/>
    </source>
</evidence>
<evidence type="ECO:0000256" key="1">
    <source>
        <dbReference type="ARBA" id="ARBA00022679"/>
    </source>
</evidence>
<evidence type="ECO:0000313" key="7">
    <source>
        <dbReference type="Proteomes" id="UP001206639"/>
    </source>
</evidence>
<dbReference type="SMART" id="SM01012">
    <property type="entry name" value="ANTAR"/>
    <property type="match status" value="1"/>
</dbReference>
<evidence type="ECO:0000256" key="2">
    <source>
        <dbReference type="ARBA" id="ARBA00022777"/>
    </source>
</evidence>
<comment type="caution">
    <text evidence="6">The sequence shown here is derived from an EMBL/GenBank/DDBJ whole genome shotgun (WGS) entry which is preliminary data.</text>
</comment>
<feature type="domain" description="ANTAR" evidence="5">
    <location>
        <begin position="194"/>
        <end position="255"/>
    </location>
</feature>
<dbReference type="InterPro" id="IPR036388">
    <property type="entry name" value="WH-like_DNA-bd_sf"/>
</dbReference>
<reference evidence="7" key="1">
    <citation type="submission" date="2023-07" db="EMBL/GenBank/DDBJ databases">
        <authorList>
            <person name="Deng Y."/>
            <person name="Zhang Y.-Q."/>
        </authorList>
    </citation>
    <scope>NUCLEOTIDE SEQUENCE [LARGE SCALE GENOMIC DNA]</scope>
    <source>
        <strain evidence="7">CPCC 205710</strain>
    </source>
</reference>
<dbReference type="SUPFAM" id="SSF52172">
    <property type="entry name" value="CheY-like"/>
    <property type="match status" value="1"/>
</dbReference>
<dbReference type="SUPFAM" id="SSF55781">
    <property type="entry name" value="GAF domain-like"/>
    <property type="match status" value="1"/>
</dbReference>
<sequence>MADFDAQPGRNAPLDSELSSAQLEADEVDLYAGLRGVAGLVADARGLIAVLGEVAEFARRAIPGVEGAGVTLVDSLEDSSSVETWAVTAEFVERIDKAQYVDVHEGPCVTCMQSRRPTVSGSLGSDSRWPHFGGRVARMGVHSALALPLIVGDQVIGAVNAYAHHRDAFGEHAVELGGQFAGPAAASVYNAQLLARAQERTTQLQRALGSRAMIDQAIGIIRSRSGASAEEAFDRLTRLSQSENIKLAVVAERLVNESVRRARARQGV</sequence>